<dbReference type="InterPro" id="IPR021338">
    <property type="entry name" value="DUF2953"/>
</dbReference>
<dbReference type="Proteomes" id="UP000737555">
    <property type="component" value="Unassembled WGS sequence"/>
</dbReference>
<protein>
    <submittedName>
        <fullName evidence="1">DUF2953 domain-containing protein</fullName>
    </submittedName>
</protein>
<organism evidence="1 2">
    <name type="scientific">Methanoculleus bourgensis</name>
    <dbReference type="NCBI Taxonomy" id="83986"/>
    <lineage>
        <taxon>Archaea</taxon>
        <taxon>Methanobacteriati</taxon>
        <taxon>Methanobacteriota</taxon>
        <taxon>Stenosarchaea group</taxon>
        <taxon>Methanomicrobia</taxon>
        <taxon>Methanomicrobiales</taxon>
        <taxon>Methanomicrobiaceae</taxon>
        <taxon>Methanoculleus</taxon>
    </lineage>
</organism>
<dbReference type="EMBL" id="JABMJE010000166">
    <property type="protein sequence ID" value="NQS78906.1"/>
    <property type="molecule type" value="Genomic_DNA"/>
</dbReference>
<evidence type="ECO:0000313" key="2">
    <source>
        <dbReference type="Proteomes" id="UP000737555"/>
    </source>
</evidence>
<gene>
    <name evidence="1" type="ORF">HQQ74_09485</name>
</gene>
<name>A0A8T7H7D0_9EURY</name>
<proteinExistence type="predicted"/>
<accession>A0A8T7H7D0</accession>
<reference evidence="1" key="1">
    <citation type="submission" date="2020-05" db="EMBL/GenBank/DDBJ databases">
        <title>The first insight into the ecology of ammonia-tolerant syntrophic propionate oxidizing bacteria.</title>
        <authorList>
            <person name="Singh A."/>
            <person name="Schnurer A."/>
            <person name="Westerholm M."/>
        </authorList>
    </citation>
    <scope>NUCLEOTIDE SEQUENCE</scope>
    <source>
        <strain evidence="1">MAG54</strain>
    </source>
</reference>
<sequence length="224" mass="24376">MAATLLVIILLIIAAIILALLLALYLVPVTVETVAGCTRESAAATAVVAWGILGARVRFADGVGVLEVLIAGRLVMTRDLAEMVAAPPPEKEKKEERKPPLPVREYLNAAVDLWPHLRKVIAAAFRSLYLETLRGDVTLGLENPADTGMVYGYCTALRYALWPAEAVDFVMTPVFDHEVFEGSFTLRMQVRRPLLIIIPVASALLQKPVRQRLRQVSGRGAPGA</sequence>
<dbReference type="AlphaFoldDB" id="A0A8T7H7D0"/>
<comment type="caution">
    <text evidence="1">The sequence shown here is derived from an EMBL/GenBank/DDBJ whole genome shotgun (WGS) entry which is preliminary data.</text>
</comment>
<evidence type="ECO:0000313" key="1">
    <source>
        <dbReference type="EMBL" id="NQS78906.1"/>
    </source>
</evidence>
<dbReference type="Pfam" id="PF11167">
    <property type="entry name" value="DUF2953"/>
    <property type="match status" value="1"/>
</dbReference>